<dbReference type="EMBL" id="NVUK01000010">
    <property type="protein sequence ID" value="PCI77974.1"/>
    <property type="molecule type" value="Genomic_DNA"/>
</dbReference>
<dbReference type="AlphaFoldDB" id="A0A2A4X648"/>
<proteinExistence type="predicted"/>
<gene>
    <name evidence="1" type="ORF">COB21_02100</name>
</gene>
<accession>A0A2A4X648</accession>
<organism evidence="1 2">
    <name type="scientific">Aerophobetes bacterium</name>
    <dbReference type="NCBI Taxonomy" id="2030807"/>
    <lineage>
        <taxon>Bacteria</taxon>
        <taxon>Candidatus Aerophobota</taxon>
    </lineage>
</organism>
<protein>
    <submittedName>
        <fullName evidence="1">Uncharacterized protein</fullName>
    </submittedName>
</protein>
<evidence type="ECO:0000313" key="2">
    <source>
        <dbReference type="Proteomes" id="UP000218775"/>
    </source>
</evidence>
<evidence type="ECO:0000313" key="1">
    <source>
        <dbReference type="EMBL" id="PCI77974.1"/>
    </source>
</evidence>
<reference evidence="2" key="1">
    <citation type="submission" date="2017-08" db="EMBL/GenBank/DDBJ databases">
        <title>A dynamic microbial community with high functional redundancy inhabits the cold, oxic subseafloor aquifer.</title>
        <authorList>
            <person name="Tully B.J."/>
            <person name="Wheat C.G."/>
            <person name="Glazer B.T."/>
            <person name="Huber J.A."/>
        </authorList>
    </citation>
    <scope>NUCLEOTIDE SEQUENCE [LARGE SCALE GENOMIC DNA]</scope>
</reference>
<dbReference type="Proteomes" id="UP000218775">
    <property type="component" value="Unassembled WGS sequence"/>
</dbReference>
<sequence>MSIAVLMQNLPAQVSQEQANQLVISTREGSLAKVTFIRDQFFAGVEVNFTDEGVIALSDESLDFLATRVGREPSEESRAEMQLEARIIHAVYCEKLNQDSIPG</sequence>
<comment type="caution">
    <text evidence="1">The sequence shown here is derived from an EMBL/GenBank/DDBJ whole genome shotgun (WGS) entry which is preliminary data.</text>
</comment>
<name>A0A2A4X648_UNCAE</name>